<feature type="domain" description="Sec23/Sec24 trunk" evidence="19">
    <location>
        <begin position="120"/>
        <end position="409"/>
    </location>
</feature>
<dbReference type="FunFam" id="3.40.20.10:FF:000041">
    <property type="entry name" value="Protein transport protein SEC23"/>
    <property type="match status" value="1"/>
</dbReference>
<evidence type="ECO:0000313" key="22">
    <source>
        <dbReference type="EMBL" id="ODV79064.1"/>
    </source>
</evidence>
<keyword evidence="6 16" id="KW-0963">Cytoplasm</keyword>
<evidence type="ECO:0000256" key="14">
    <source>
        <dbReference type="ARBA" id="ARBA00023329"/>
    </source>
</evidence>
<evidence type="ECO:0000256" key="6">
    <source>
        <dbReference type="ARBA" id="ARBA00022490"/>
    </source>
</evidence>
<evidence type="ECO:0000256" key="11">
    <source>
        <dbReference type="ARBA" id="ARBA00022927"/>
    </source>
</evidence>
<dbReference type="Gene3D" id="1.20.120.730">
    <property type="entry name" value="Sec23/Sec24 helical domain"/>
    <property type="match status" value="1"/>
</dbReference>
<evidence type="ECO:0000256" key="16">
    <source>
        <dbReference type="RuleBase" id="RU365030"/>
    </source>
</evidence>
<keyword evidence="5 16" id="KW-0813">Transport</keyword>
<feature type="domain" description="Sec23/Sec24 helical" evidence="20">
    <location>
        <begin position="540"/>
        <end position="648"/>
    </location>
</feature>
<dbReference type="SUPFAM" id="SSF82754">
    <property type="entry name" value="C-terminal, gelsolin-like domain of Sec23/24"/>
    <property type="match status" value="1"/>
</dbReference>
<keyword evidence="9 16" id="KW-0862">Zinc</keyword>
<dbReference type="Pfam" id="PF04815">
    <property type="entry name" value="Sec23_helical"/>
    <property type="match status" value="1"/>
</dbReference>
<evidence type="ECO:0000256" key="10">
    <source>
        <dbReference type="ARBA" id="ARBA00022892"/>
    </source>
</evidence>
<comment type="subcellular location">
    <subcellularLocation>
        <location evidence="16">Cytoplasm</location>
    </subcellularLocation>
    <subcellularLocation>
        <location evidence="1 16">Cytoplasmic vesicle</location>
        <location evidence="1 16">COPII-coated vesicle membrane</location>
        <topology evidence="1 16">Peripheral membrane protein</topology>
        <orientation evidence="1 16">Cytoplasmic side</orientation>
    </subcellularLocation>
    <subcellularLocation>
        <location evidence="2 16">Endoplasmic reticulum membrane</location>
        <topology evidence="2 16">Peripheral membrane protein</topology>
        <orientation evidence="2 16">Cytoplasmic side</orientation>
    </subcellularLocation>
    <subcellularLocation>
        <location evidence="16">Golgi apparatus membrane</location>
        <topology evidence="16">Peripheral membrane protein</topology>
        <orientation evidence="16">Cytoplasmic side</orientation>
    </subcellularLocation>
</comment>
<comment type="function">
    <text evidence="15 16">Component of the coat protein complex II (COPII) which promotes the formation of transport vesicles from the endoplasmic reticulum (ER). The coat has two main functions, the physical deformation of the endoplasmic reticulum membrane into vesicles and the selection of cargo molecules.</text>
</comment>
<dbReference type="InterPro" id="IPR012990">
    <property type="entry name" value="Beta-sandwich_Sec23_24"/>
</dbReference>
<dbReference type="Gene3D" id="3.40.50.410">
    <property type="entry name" value="von Willebrand factor, type A domain"/>
    <property type="match status" value="1"/>
</dbReference>
<protein>
    <recommendedName>
        <fullName evidence="4 16">Protein transport protein SEC23</fullName>
    </recommendedName>
</protein>
<dbReference type="Pfam" id="PF04811">
    <property type="entry name" value="Sec23_trunk"/>
    <property type="match status" value="1"/>
</dbReference>
<dbReference type="Gene3D" id="2.60.40.1670">
    <property type="entry name" value="beta-sandwich domain of Sec23/24"/>
    <property type="match status" value="1"/>
</dbReference>
<dbReference type="GO" id="GO:0005096">
    <property type="term" value="F:GTPase activator activity"/>
    <property type="evidence" value="ECO:0007669"/>
    <property type="project" value="TreeGrafter"/>
</dbReference>
<dbReference type="InterPro" id="IPR036465">
    <property type="entry name" value="vWFA_dom_sf"/>
</dbReference>
<evidence type="ECO:0000256" key="7">
    <source>
        <dbReference type="ARBA" id="ARBA00022723"/>
    </source>
</evidence>
<evidence type="ECO:0000313" key="23">
    <source>
        <dbReference type="Proteomes" id="UP000094285"/>
    </source>
</evidence>
<evidence type="ECO:0000256" key="12">
    <source>
        <dbReference type="ARBA" id="ARBA00023034"/>
    </source>
</evidence>
<dbReference type="GO" id="GO:0005789">
    <property type="term" value="C:endoplasmic reticulum membrane"/>
    <property type="evidence" value="ECO:0007669"/>
    <property type="project" value="UniProtKB-SubCell"/>
</dbReference>
<feature type="domain" description="Sec23/Sec24 beta-sandwich" evidence="21">
    <location>
        <begin position="424"/>
        <end position="526"/>
    </location>
</feature>
<dbReference type="InterPro" id="IPR006896">
    <property type="entry name" value="Sec23/24_trunk_dom"/>
</dbReference>
<proteinExistence type="inferred from homology"/>
<dbReference type="InterPro" id="IPR007123">
    <property type="entry name" value="Gelsolin-like_dom"/>
</dbReference>
<evidence type="ECO:0000256" key="2">
    <source>
        <dbReference type="ARBA" id="ARBA00004397"/>
    </source>
</evidence>
<evidence type="ECO:0000256" key="15">
    <source>
        <dbReference type="ARBA" id="ARBA00025471"/>
    </source>
</evidence>
<gene>
    <name evidence="22" type="ORF">CANTADRAFT_52367</name>
</gene>
<keyword evidence="10 16" id="KW-0931">ER-Golgi transport</keyword>
<dbReference type="PANTHER" id="PTHR11141:SF0">
    <property type="entry name" value="PROTEIN TRANSPORT PROTEIN SEC23"/>
    <property type="match status" value="1"/>
</dbReference>
<dbReference type="InterPro" id="IPR006895">
    <property type="entry name" value="Znf_Sec23_Sec24"/>
</dbReference>
<evidence type="ECO:0000259" key="18">
    <source>
        <dbReference type="Pfam" id="PF04810"/>
    </source>
</evidence>
<evidence type="ECO:0000259" key="20">
    <source>
        <dbReference type="Pfam" id="PF04815"/>
    </source>
</evidence>
<reference evidence="23" key="1">
    <citation type="submission" date="2016-05" db="EMBL/GenBank/DDBJ databases">
        <title>Comparative genomics of biotechnologically important yeasts.</title>
        <authorList>
            <consortium name="DOE Joint Genome Institute"/>
            <person name="Riley R."/>
            <person name="Haridas S."/>
            <person name="Wolfe K.H."/>
            <person name="Lopes M.R."/>
            <person name="Hittinger C.T."/>
            <person name="Goker M."/>
            <person name="Salamov A."/>
            <person name="Wisecaver J."/>
            <person name="Long T.M."/>
            <person name="Aerts A.L."/>
            <person name="Barry K."/>
            <person name="Choi C."/>
            <person name="Clum A."/>
            <person name="Coughlan A.Y."/>
            <person name="Deshpande S."/>
            <person name="Douglass A.P."/>
            <person name="Hanson S.J."/>
            <person name="Klenk H.-P."/>
            <person name="Labutti K."/>
            <person name="Lapidus A."/>
            <person name="Lindquist E."/>
            <person name="Lipzen A."/>
            <person name="Meier-Kolthoff J.P."/>
            <person name="Ohm R.A."/>
            <person name="Otillar R.P."/>
            <person name="Pangilinan J."/>
            <person name="Peng Y."/>
            <person name="Rokas A."/>
            <person name="Rosa C.A."/>
            <person name="Scheuner C."/>
            <person name="Sibirny A.A."/>
            <person name="Slot J.C."/>
            <person name="Stielow J.B."/>
            <person name="Sun H."/>
            <person name="Kurtzman C.P."/>
            <person name="Blackwell M."/>
            <person name="Grigoriev I.V."/>
            <person name="Jeffries T.W."/>
        </authorList>
    </citation>
    <scope>NUCLEOTIDE SEQUENCE [LARGE SCALE GENOMIC DNA]</scope>
    <source>
        <strain evidence="23">NRRL Y-17324</strain>
    </source>
</reference>
<organism evidence="22 23">
    <name type="scientific">Suhomyces tanzawaensis NRRL Y-17324</name>
    <dbReference type="NCBI Taxonomy" id="984487"/>
    <lineage>
        <taxon>Eukaryota</taxon>
        <taxon>Fungi</taxon>
        <taxon>Dikarya</taxon>
        <taxon>Ascomycota</taxon>
        <taxon>Saccharomycotina</taxon>
        <taxon>Pichiomycetes</taxon>
        <taxon>Debaryomycetaceae</taxon>
        <taxon>Suhomyces</taxon>
    </lineage>
</organism>
<evidence type="ECO:0000256" key="1">
    <source>
        <dbReference type="ARBA" id="ARBA00004299"/>
    </source>
</evidence>
<dbReference type="InterPro" id="IPR006900">
    <property type="entry name" value="Sec23/24_helical_dom"/>
</dbReference>
<dbReference type="Pfam" id="PF08033">
    <property type="entry name" value="Sec23_BS"/>
    <property type="match status" value="1"/>
</dbReference>
<sequence>MDFDAREVQDGVRLSWNSLPKSKLQHHRNVIPFGSLYTPLNNKTLIPVLPNNELFMCRQCRAVLNPYVQVNNELWSCHFCGFSNRLGNRIDGNGQPILPASLGQDCSTVEYLSGRTSALPPIFFYVVDTCFDTEDIEDAYQALKESLVLSLSLLPDNALVGLISFGKHVQIFDLLSQDKTAYTFNGNKNYTLDELQKSLGFLGHGLKNVNNNDSPIDRILGSSGRRFLQPISIVEYQLTNILESLVTNTFPRNNFQERPDRSTGCALNVASLLLQSILGDNVTTTGGHIMCFIGGACTYGPGKIVHKPLKEPLRSHHDIEKSIHSTLPLAPNTSTKTKVDMTLFKEARKFYAQVTKNIVSMGLSCNYFIGSYDQIGLYEMDEVCYKSGGVIVMSDSFSTAIFKQSFVKFFNKQDDENSDYLDMGFNSTLECKTSSDLKIQGLIGNATALPVKKDNQYIEKCISNSIIGEGSTTSWKLCNVNPQSTYALYYEKMDSNNPYTFVQFLFHYQHPSGELRLRVTTIPIPIIADSDISNLELGFDQEAALVLVARAAIIKLQPNKSNNSNASTMTQGAVIKYLDKQLIDYCARFAVYRPGDLDSFRLSSTYAMFPQFLYHLRRSPFINVFNNSPDETSFVRHIFMHEDVTNSLIMVQPTLLSYDVDTFGAISDVTGEPNNEPEPVLLDSMSLGHTKVLLLDTFFHILIFHGSKVAEWRKAKYHEQEEYAHFKTFLEAPKKEAIEILMDRFPLPRFIDCDEGGSQARFLMAKLNPSTSYTTNPNQPFVGGLDILTDDTNLQLFMNHVQRIVIAKK</sequence>
<dbReference type="Gene3D" id="2.30.30.380">
    <property type="entry name" value="Zn-finger domain of Sec23/24"/>
    <property type="match status" value="1"/>
</dbReference>
<dbReference type="InterPro" id="IPR037364">
    <property type="entry name" value="Sec23"/>
</dbReference>
<dbReference type="InterPro" id="IPR036174">
    <property type="entry name" value="Znf_Sec23_Sec24_sf"/>
</dbReference>
<dbReference type="Proteomes" id="UP000094285">
    <property type="component" value="Unassembled WGS sequence"/>
</dbReference>
<evidence type="ECO:0000259" key="21">
    <source>
        <dbReference type="Pfam" id="PF08033"/>
    </source>
</evidence>
<feature type="domain" description="Zinc finger Sec23/Sec24-type" evidence="18">
    <location>
        <begin position="57"/>
        <end position="86"/>
    </location>
</feature>
<keyword evidence="13 16" id="KW-0472">Membrane</keyword>
<dbReference type="GO" id="GO:0030127">
    <property type="term" value="C:COPII vesicle coat"/>
    <property type="evidence" value="ECO:0007669"/>
    <property type="project" value="InterPro"/>
</dbReference>
<keyword evidence="14 16" id="KW-0968">Cytoplasmic vesicle</keyword>
<dbReference type="OrthoDB" id="10256289at2759"/>
<dbReference type="Pfam" id="PF04810">
    <property type="entry name" value="zf-Sec23_Sec24"/>
    <property type="match status" value="1"/>
</dbReference>
<dbReference type="STRING" id="984487.A0A1E4SHS1"/>
<evidence type="ECO:0000256" key="4">
    <source>
        <dbReference type="ARBA" id="ARBA00021212"/>
    </source>
</evidence>
<evidence type="ECO:0000256" key="3">
    <source>
        <dbReference type="ARBA" id="ARBA00009210"/>
    </source>
</evidence>
<comment type="similarity">
    <text evidence="3 16">Belongs to the SEC23/SEC24 family. SEC23 subfamily.</text>
</comment>
<evidence type="ECO:0000259" key="17">
    <source>
        <dbReference type="Pfam" id="PF00626"/>
    </source>
</evidence>
<dbReference type="SUPFAM" id="SSF81995">
    <property type="entry name" value="beta-sandwich domain of Sec23/24"/>
    <property type="match status" value="1"/>
</dbReference>
<evidence type="ECO:0000256" key="5">
    <source>
        <dbReference type="ARBA" id="ARBA00022448"/>
    </source>
</evidence>
<dbReference type="PANTHER" id="PTHR11141">
    <property type="entry name" value="PROTEIN TRANSPORT PROTEIN SEC23"/>
    <property type="match status" value="1"/>
</dbReference>
<dbReference type="SUPFAM" id="SSF82919">
    <property type="entry name" value="Zn-finger domain of Sec23/24"/>
    <property type="match status" value="1"/>
</dbReference>
<keyword evidence="11 16" id="KW-0653">Protein transport</keyword>
<dbReference type="Pfam" id="PF00626">
    <property type="entry name" value="Gelsolin"/>
    <property type="match status" value="1"/>
</dbReference>
<dbReference type="GO" id="GO:0000139">
    <property type="term" value="C:Golgi membrane"/>
    <property type="evidence" value="ECO:0007669"/>
    <property type="project" value="UniProtKB-SubCell"/>
</dbReference>
<dbReference type="SUPFAM" id="SSF53300">
    <property type="entry name" value="vWA-like"/>
    <property type="match status" value="1"/>
</dbReference>
<dbReference type="Gene3D" id="3.40.20.10">
    <property type="entry name" value="Severin"/>
    <property type="match status" value="1"/>
</dbReference>
<keyword evidence="7 16" id="KW-0479">Metal-binding</keyword>
<dbReference type="InterPro" id="IPR029006">
    <property type="entry name" value="ADF-H/Gelsolin-like_dom_sf"/>
</dbReference>
<name>A0A1E4SHS1_9ASCO</name>
<keyword evidence="12 16" id="KW-0333">Golgi apparatus</keyword>
<dbReference type="InterPro" id="IPR036180">
    <property type="entry name" value="Gelsolin-like_dom_sf"/>
</dbReference>
<dbReference type="GO" id="GO:0008270">
    <property type="term" value="F:zinc ion binding"/>
    <property type="evidence" value="ECO:0007669"/>
    <property type="project" value="InterPro"/>
</dbReference>
<evidence type="ECO:0000259" key="19">
    <source>
        <dbReference type="Pfam" id="PF04811"/>
    </source>
</evidence>
<accession>A0A1E4SHS1</accession>
<evidence type="ECO:0000256" key="8">
    <source>
        <dbReference type="ARBA" id="ARBA00022824"/>
    </source>
</evidence>
<dbReference type="EMBL" id="KV453912">
    <property type="protein sequence ID" value="ODV79064.1"/>
    <property type="molecule type" value="Genomic_DNA"/>
</dbReference>
<dbReference type="GeneID" id="30984210"/>
<keyword evidence="8 16" id="KW-0256">Endoplasmic reticulum</keyword>
<dbReference type="GO" id="GO:0070971">
    <property type="term" value="C:endoplasmic reticulum exit site"/>
    <property type="evidence" value="ECO:0007669"/>
    <property type="project" value="TreeGrafter"/>
</dbReference>
<dbReference type="SUPFAM" id="SSF81811">
    <property type="entry name" value="Helical domain of Sec23/24"/>
    <property type="match status" value="1"/>
</dbReference>
<dbReference type="AlphaFoldDB" id="A0A1E4SHS1"/>
<dbReference type="RefSeq" id="XP_020064186.1">
    <property type="nucleotide sequence ID" value="XM_020210074.1"/>
</dbReference>
<dbReference type="GO" id="GO:0006886">
    <property type="term" value="P:intracellular protein transport"/>
    <property type="evidence" value="ECO:0007669"/>
    <property type="project" value="InterPro"/>
</dbReference>
<feature type="domain" description="Gelsolin-like" evidence="17">
    <location>
        <begin position="674"/>
        <end position="763"/>
    </location>
</feature>
<keyword evidence="23" id="KW-1185">Reference proteome</keyword>
<dbReference type="GO" id="GO:0090110">
    <property type="term" value="P:COPII-coated vesicle cargo loading"/>
    <property type="evidence" value="ECO:0007669"/>
    <property type="project" value="TreeGrafter"/>
</dbReference>
<dbReference type="InterPro" id="IPR036175">
    <property type="entry name" value="Sec23/24_helical_dom_sf"/>
</dbReference>
<evidence type="ECO:0000256" key="13">
    <source>
        <dbReference type="ARBA" id="ARBA00023136"/>
    </source>
</evidence>
<evidence type="ECO:0000256" key="9">
    <source>
        <dbReference type="ARBA" id="ARBA00022833"/>
    </source>
</evidence>